<dbReference type="Pfam" id="PF00962">
    <property type="entry name" value="A_deaminase"/>
    <property type="match status" value="1"/>
</dbReference>
<evidence type="ECO:0000313" key="8">
    <source>
        <dbReference type="Proteomes" id="UP000242757"/>
    </source>
</evidence>
<dbReference type="Gene3D" id="3.20.20.140">
    <property type="entry name" value="Metal-dependent hydrolases"/>
    <property type="match status" value="1"/>
</dbReference>
<keyword evidence="2 5" id="KW-0378">Hydrolase</keyword>
<dbReference type="GO" id="GO:0006146">
    <property type="term" value="P:adenine catabolic process"/>
    <property type="evidence" value="ECO:0007669"/>
    <property type="project" value="UniProtKB-UniRule"/>
</dbReference>
<feature type="binding site" evidence="5">
    <location>
        <position position="14"/>
    </location>
    <ligand>
        <name>Zn(2+)</name>
        <dbReference type="ChEBI" id="CHEBI:29105"/>
        <note>catalytic</note>
    </ligand>
</feature>
<dbReference type="AlphaFoldDB" id="A0A233RH10"/>
<dbReference type="PANTHER" id="PTHR43114">
    <property type="entry name" value="ADENINE DEAMINASE"/>
    <property type="match status" value="1"/>
</dbReference>
<comment type="caution">
    <text evidence="7">The sequence shown here is derived from an EMBL/GenBank/DDBJ whole genome shotgun (WGS) entry which is preliminary data.</text>
</comment>
<dbReference type="OrthoDB" id="105475at2"/>
<dbReference type="CDD" id="cd01320">
    <property type="entry name" value="ADA"/>
    <property type="match status" value="1"/>
</dbReference>
<dbReference type="InterPro" id="IPR032466">
    <property type="entry name" value="Metal_Hydrolase"/>
</dbReference>
<evidence type="ECO:0000259" key="6">
    <source>
        <dbReference type="Pfam" id="PF00962"/>
    </source>
</evidence>
<dbReference type="PANTHER" id="PTHR43114:SF6">
    <property type="entry name" value="ADENINE DEAMINASE"/>
    <property type="match status" value="1"/>
</dbReference>
<dbReference type="RefSeq" id="WP_094199461.1">
    <property type="nucleotide sequence ID" value="NZ_NBIM01000001.1"/>
</dbReference>
<feature type="site" description="Important for catalytic activity" evidence="5">
    <location>
        <position position="218"/>
    </location>
</feature>
<dbReference type="Proteomes" id="UP000242757">
    <property type="component" value="Unassembled WGS sequence"/>
</dbReference>
<dbReference type="GO" id="GO:0043103">
    <property type="term" value="P:hypoxanthine salvage"/>
    <property type="evidence" value="ECO:0007669"/>
    <property type="project" value="UniProtKB-UniRule"/>
</dbReference>
<dbReference type="InterPro" id="IPR006330">
    <property type="entry name" value="Ado/ade_deaminase"/>
</dbReference>
<feature type="active site" description="Proton donor" evidence="5">
    <location>
        <position position="197"/>
    </location>
</feature>
<keyword evidence="8" id="KW-1185">Reference proteome</keyword>
<keyword evidence="1 5" id="KW-0479">Metal-binding</keyword>
<evidence type="ECO:0000256" key="5">
    <source>
        <dbReference type="HAMAP-Rule" id="MF_01962"/>
    </source>
</evidence>
<protein>
    <recommendedName>
        <fullName evidence="5">Adenine deaminase</fullName>
        <shortName evidence="5">ADE</shortName>
        <ecNumber evidence="5">3.5.4.2</ecNumber>
    </recommendedName>
    <alternativeName>
        <fullName evidence="5">Adenine aminohydrolase</fullName>
        <shortName evidence="5">AAH</shortName>
    </alternativeName>
</protein>
<keyword evidence="3 5" id="KW-0862">Zinc</keyword>
<dbReference type="EC" id="3.5.4.2" evidence="5"/>
<proteinExistence type="inferred from homology"/>
<evidence type="ECO:0000256" key="1">
    <source>
        <dbReference type="ARBA" id="ARBA00022723"/>
    </source>
</evidence>
<evidence type="ECO:0000256" key="4">
    <source>
        <dbReference type="ARBA" id="ARBA00023080"/>
    </source>
</evidence>
<dbReference type="FunFam" id="3.20.20.140:FF:000039">
    <property type="entry name" value="Adenine deaminase"/>
    <property type="match status" value="1"/>
</dbReference>
<feature type="binding site" evidence="5">
    <location>
        <position position="194"/>
    </location>
    <ligand>
        <name>Zn(2+)</name>
        <dbReference type="ChEBI" id="CHEBI:29105"/>
        <note>catalytic</note>
    </ligand>
</feature>
<reference evidence="7 8" key="1">
    <citation type="submission" date="2017-08" db="EMBL/GenBank/DDBJ databases">
        <title>A Genome Sequence of Oceanimonas doudoroffii ATCC 27123T.</title>
        <authorList>
            <person name="Brennan M.A."/>
            <person name="Maclea K.S."/>
            <person name="Mcclelland W.D."/>
            <person name="Trachtenberg A.M."/>
        </authorList>
    </citation>
    <scope>NUCLEOTIDE SEQUENCE [LARGE SCALE GENOMIC DNA]</scope>
    <source>
        <strain evidence="7 8">ATCC 27123</strain>
    </source>
</reference>
<name>A0A233RH10_9GAMM</name>
<dbReference type="SUPFAM" id="SSF51556">
    <property type="entry name" value="Metallo-dependent hydrolases"/>
    <property type="match status" value="1"/>
</dbReference>
<evidence type="ECO:0000313" key="7">
    <source>
        <dbReference type="EMBL" id="OXY82682.1"/>
    </source>
</evidence>
<comment type="cofactor">
    <cofactor evidence="5">
        <name>Zn(2+)</name>
        <dbReference type="ChEBI" id="CHEBI:29105"/>
    </cofactor>
    <text evidence="5">Binds 1 zinc ion per subunit.</text>
</comment>
<feature type="binding site" evidence="5">
    <location>
        <position position="16"/>
    </location>
    <ligand>
        <name>Zn(2+)</name>
        <dbReference type="ChEBI" id="CHEBI:29105"/>
        <note>catalytic</note>
    </ligand>
</feature>
<feature type="domain" description="Adenosine deaminase" evidence="6">
    <location>
        <begin position="9"/>
        <end position="327"/>
    </location>
</feature>
<feature type="binding site" evidence="5">
    <location>
        <position position="276"/>
    </location>
    <ligand>
        <name>substrate</name>
    </ligand>
</feature>
<dbReference type="NCBIfam" id="TIGR01430">
    <property type="entry name" value="aden_deam"/>
    <property type="match status" value="1"/>
</dbReference>
<dbReference type="GO" id="GO:0000034">
    <property type="term" value="F:adenine deaminase activity"/>
    <property type="evidence" value="ECO:0007669"/>
    <property type="project" value="UniProtKB-UniRule"/>
</dbReference>
<accession>A0A233RH10</accession>
<comment type="function">
    <text evidence="5">Catalyzes the hydrolytic deamination of adenine to hypoxanthine. Plays an important role in the purine salvage pathway and in nitrogen catabolism.</text>
</comment>
<sequence>MSAFIEQLPKVELHLHIEGSLEPELVFALARRNGITLDYPDESALRAAYDFDDLQSFLNIYYAGMSVLQTEQDFFDMAHAYLARAHGENVRHVEIFFDPQAHTDRGVPFSVVITGLHRALEQARHDWGMSSRLILSFLRHLPEASAIDTLRQAEPFRHWLAGVGLDSAEQGNPPEKFVRAYALAREQGYRLVAHAGEEGPPQYIRDALELLRVERIDHGVAAIEDPALMDELAAARIPLTVCPLSNLKLKVVDSMADHPMAKLLQAGLCVTVNSDDPAYFGGYMNANFLALQQGLGMTDRELLQLALNGVEASWLSPEEKTLLMRDIRGHGEKFGVYTGTG</sequence>
<keyword evidence="4 5" id="KW-0546">Nucleotide metabolism</keyword>
<dbReference type="InterPro" id="IPR001365">
    <property type="entry name" value="A_deaminase_dom"/>
</dbReference>
<evidence type="ECO:0000256" key="3">
    <source>
        <dbReference type="ARBA" id="ARBA00022833"/>
    </source>
</evidence>
<dbReference type="HAMAP" id="MF_01962">
    <property type="entry name" value="Adenine_deaminase"/>
    <property type="match status" value="1"/>
</dbReference>
<evidence type="ECO:0000256" key="2">
    <source>
        <dbReference type="ARBA" id="ARBA00022801"/>
    </source>
</evidence>
<dbReference type="GO" id="GO:0009117">
    <property type="term" value="P:nucleotide metabolic process"/>
    <property type="evidence" value="ECO:0007669"/>
    <property type="project" value="UniProtKB-KW"/>
</dbReference>
<dbReference type="NCBIfam" id="NF006850">
    <property type="entry name" value="PRK09358.1-6"/>
    <property type="match status" value="1"/>
</dbReference>
<dbReference type="GO" id="GO:0005829">
    <property type="term" value="C:cytosol"/>
    <property type="evidence" value="ECO:0007669"/>
    <property type="project" value="TreeGrafter"/>
</dbReference>
<dbReference type="GO" id="GO:0008270">
    <property type="term" value="F:zinc ion binding"/>
    <property type="evidence" value="ECO:0007669"/>
    <property type="project" value="UniProtKB-UniRule"/>
</dbReference>
<gene>
    <name evidence="7" type="ORF">B6S08_03980</name>
</gene>
<comment type="similarity">
    <text evidence="5">Belongs to the metallo-dependent hydrolases superfamily. Adenosine and AMP deaminases family. Adenine deaminase type 2 subfamily.</text>
</comment>
<organism evidence="7 8">
    <name type="scientific">Oceanimonas doudoroffii</name>
    <dbReference type="NCBI Taxonomy" id="84158"/>
    <lineage>
        <taxon>Bacteria</taxon>
        <taxon>Pseudomonadati</taxon>
        <taxon>Pseudomonadota</taxon>
        <taxon>Gammaproteobacteria</taxon>
        <taxon>Aeromonadales</taxon>
        <taxon>Aeromonadaceae</taxon>
        <taxon>Oceanimonas</taxon>
    </lineage>
</organism>
<dbReference type="InterPro" id="IPR028892">
    <property type="entry name" value="ADE"/>
</dbReference>
<feature type="binding site" evidence="5">
    <location>
        <position position="275"/>
    </location>
    <ligand>
        <name>Zn(2+)</name>
        <dbReference type="ChEBI" id="CHEBI:29105"/>
        <note>catalytic</note>
    </ligand>
</feature>
<dbReference type="EMBL" id="NBIM01000001">
    <property type="protein sequence ID" value="OXY82682.1"/>
    <property type="molecule type" value="Genomic_DNA"/>
</dbReference>
<comment type="catalytic activity">
    <reaction evidence="5">
        <text>adenine + H2O + H(+) = hypoxanthine + NH4(+)</text>
        <dbReference type="Rhea" id="RHEA:23688"/>
        <dbReference type="ChEBI" id="CHEBI:15377"/>
        <dbReference type="ChEBI" id="CHEBI:15378"/>
        <dbReference type="ChEBI" id="CHEBI:16708"/>
        <dbReference type="ChEBI" id="CHEBI:17368"/>
        <dbReference type="ChEBI" id="CHEBI:28938"/>
        <dbReference type="EC" id="3.5.4.2"/>
    </reaction>
</comment>